<feature type="binding site" evidence="7">
    <location>
        <position position="413"/>
    </location>
    <ligand>
        <name>ADP</name>
        <dbReference type="ChEBI" id="CHEBI:456216"/>
    </ligand>
</feature>
<keyword evidence="2 7" id="KW-0808">Transferase</keyword>
<feature type="binding site" evidence="7">
    <location>
        <position position="12"/>
    </location>
    <ligand>
        <name>ADP</name>
        <dbReference type="ChEBI" id="CHEBI:456216"/>
    </ligand>
</feature>
<dbReference type="InterPro" id="IPR018485">
    <property type="entry name" value="FGGY_C"/>
</dbReference>
<dbReference type="InterPro" id="IPR043129">
    <property type="entry name" value="ATPase_NBD"/>
</dbReference>
<dbReference type="Gene3D" id="3.30.420.40">
    <property type="match status" value="2"/>
</dbReference>
<comment type="catalytic activity">
    <reaction evidence="7">
        <text>glycerol + ATP = sn-glycerol 3-phosphate + ADP + H(+)</text>
        <dbReference type="Rhea" id="RHEA:21644"/>
        <dbReference type="ChEBI" id="CHEBI:15378"/>
        <dbReference type="ChEBI" id="CHEBI:17754"/>
        <dbReference type="ChEBI" id="CHEBI:30616"/>
        <dbReference type="ChEBI" id="CHEBI:57597"/>
        <dbReference type="ChEBI" id="CHEBI:456216"/>
        <dbReference type="EC" id="2.7.1.30"/>
    </reaction>
</comment>
<dbReference type="EC" id="2.7.1.30" evidence="7"/>
<name>A0ABY8QU83_9MICO</name>
<keyword evidence="12" id="KW-1185">Reference proteome</keyword>
<feature type="binding site" evidence="7">
    <location>
        <position position="413"/>
    </location>
    <ligand>
        <name>ATP</name>
        <dbReference type="ChEBI" id="CHEBI:30616"/>
    </ligand>
</feature>
<feature type="binding site" evidence="7">
    <location>
        <position position="268"/>
    </location>
    <ligand>
        <name>ADP</name>
        <dbReference type="ChEBI" id="CHEBI:456216"/>
    </ligand>
</feature>
<evidence type="ECO:0000256" key="6">
    <source>
        <dbReference type="ARBA" id="ARBA00022840"/>
    </source>
</evidence>
<proteinExistence type="inferred from homology"/>
<dbReference type="HAMAP" id="MF_00186">
    <property type="entry name" value="Glycerol_kin"/>
    <property type="match status" value="1"/>
</dbReference>
<comment type="activity regulation">
    <text evidence="7">Inhibited by fructose 1,6-bisphosphate (FBP).</text>
</comment>
<dbReference type="PANTHER" id="PTHR10196">
    <property type="entry name" value="SUGAR KINASE"/>
    <property type="match status" value="1"/>
</dbReference>
<evidence type="ECO:0000313" key="11">
    <source>
        <dbReference type="EMBL" id="WGW12555.1"/>
    </source>
</evidence>
<reference evidence="11 12" key="1">
    <citation type="submission" date="2023-05" db="EMBL/GenBank/DDBJ databases">
        <title>Lithophilousrod everest ZFBP1038 complete genpme.</title>
        <authorList>
            <person name="Tian M."/>
        </authorList>
    </citation>
    <scope>NUCLEOTIDE SEQUENCE [LARGE SCALE GENOMIC DNA]</scope>
    <source>
        <strain evidence="11 12">ZFBP1038</strain>
    </source>
</reference>
<keyword evidence="5 7" id="KW-0319">Glycerol metabolism</keyword>
<feature type="binding site" evidence="7">
    <location>
        <position position="83"/>
    </location>
    <ligand>
        <name>sn-glycerol 3-phosphate</name>
        <dbReference type="ChEBI" id="CHEBI:57597"/>
    </ligand>
</feature>
<sequence>MTQYVVAIDQGTTSSRAIVFDHSGSIVSSGQLEHEQIFPQAGWVEHDAKEIWDNTREVIGQALSKANITRHNVEAIGITNQRETTVVWDKNTGEPVYNAIVWQDTRTQKIVDRLAADGGVERFKQTVGLPLNTYFAGTKIAWILENVEGAREKAEAGDLLFGTTDSWVLWNLTGGVDGGIHVTDVTNASRTLFMDLKTLSWDDEILEVFGVPRSMLPEIKSSSEVYGTASPNSLLREVPIAGILGDQQAATFGQAAFDKGEAKNTYGTGNFLIFNTGEDIVHSENGLLTTLGYKLGDNKPHYALEGSIAVTGSLVQWLRDNIGLFKDSPEVEKLAETVADNGGAYFVPAFSGLFAPHWRPDARGALVGLTRFVNKGHIARAALESTAFQTREVIDAVNADSGVPLTELKVDGGMIANNLLMQFQADMLGVPVIRPVVAETTALGAAYAAGLAVGFWKDLDELRANWQEDSRWEPQMDAEEQARQLRLWSKAVTRTFDWVDEDVK</sequence>
<organism evidence="11 12">
    <name type="scientific">Saxibacter everestensis</name>
    <dbReference type="NCBI Taxonomy" id="2909229"/>
    <lineage>
        <taxon>Bacteria</taxon>
        <taxon>Bacillati</taxon>
        <taxon>Actinomycetota</taxon>
        <taxon>Actinomycetes</taxon>
        <taxon>Micrococcales</taxon>
        <taxon>Brevibacteriaceae</taxon>
        <taxon>Saxibacter</taxon>
    </lineage>
</organism>
<protein>
    <recommendedName>
        <fullName evidence="7">Glycerol kinase</fullName>
        <ecNumber evidence="7">2.7.1.30</ecNumber>
    </recommendedName>
    <alternativeName>
        <fullName evidence="7">ATP:glycerol 3-phosphotransferase</fullName>
    </alternativeName>
    <alternativeName>
        <fullName evidence="7">Glycerokinase</fullName>
        <shortName evidence="7">GK</shortName>
    </alternativeName>
</protein>
<dbReference type="Pfam" id="PF00370">
    <property type="entry name" value="FGGY_N"/>
    <property type="match status" value="1"/>
</dbReference>
<dbReference type="GO" id="GO:0004370">
    <property type="term" value="F:glycerol kinase activity"/>
    <property type="evidence" value="ECO:0007669"/>
    <property type="project" value="UniProtKB-EC"/>
</dbReference>
<feature type="domain" description="Carbohydrate kinase FGGY C-terminal" evidence="10">
    <location>
        <begin position="263"/>
        <end position="452"/>
    </location>
</feature>
<feature type="binding site" evidence="7">
    <location>
        <position position="13"/>
    </location>
    <ligand>
        <name>ATP</name>
        <dbReference type="ChEBI" id="CHEBI:30616"/>
    </ligand>
</feature>
<evidence type="ECO:0000256" key="3">
    <source>
        <dbReference type="ARBA" id="ARBA00022741"/>
    </source>
</evidence>
<feature type="binding site" evidence="7">
    <location>
        <position position="82"/>
    </location>
    <ligand>
        <name>sn-glycerol 3-phosphate</name>
        <dbReference type="ChEBI" id="CHEBI:57597"/>
    </ligand>
</feature>
<feature type="binding site" evidence="7">
    <location>
        <position position="268"/>
    </location>
    <ligand>
        <name>ATP</name>
        <dbReference type="ChEBI" id="CHEBI:30616"/>
    </ligand>
</feature>
<evidence type="ECO:0000259" key="9">
    <source>
        <dbReference type="Pfam" id="PF00370"/>
    </source>
</evidence>
<feature type="binding site" evidence="7">
    <location>
        <position position="12"/>
    </location>
    <ligand>
        <name>sn-glycerol 3-phosphate</name>
        <dbReference type="ChEBI" id="CHEBI:57597"/>
    </ligand>
</feature>
<feature type="binding site" evidence="7">
    <location>
        <position position="12"/>
    </location>
    <ligand>
        <name>ATP</name>
        <dbReference type="ChEBI" id="CHEBI:30616"/>
    </ligand>
</feature>
<keyword evidence="6 7" id="KW-0067">ATP-binding</keyword>
<evidence type="ECO:0000256" key="8">
    <source>
        <dbReference type="RuleBase" id="RU003733"/>
    </source>
</evidence>
<dbReference type="InterPro" id="IPR018483">
    <property type="entry name" value="Carb_kinase_FGGY_CS"/>
</dbReference>
<comment type="similarity">
    <text evidence="1 7 8">Belongs to the FGGY kinase family.</text>
</comment>
<feature type="domain" description="Carbohydrate kinase FGGY N-terminal" evidence="9">
    <location>
        <begin position="4"/>
        <end position="253"/>
    </location>
</feature>
<feature type="binding site" evidence="7">
    <location>
        <position position="246"/>
    </location>
    <ligand>
        <name>glycerol</name>
        <dbReference type="ChEBI" id="CHEBI:17754"/>
    </ligand>
</feature>
<dbReference type="EMBL" id="CP090958">
    <property type="protein sequence ID" value="WGW12555.1"/>
    <property type="molecule type" value="Genomic_DNA"/>
</dbReference>
<dbReference type="NCBIfam" id="TIGR01311">
    <property type="entry name" value="glycerol_kin"/>
    <property type="match status" value="1"/>
</dbReference>
<feature type="binding site" evidence="7">
    <location>
        <position position="82"/>
    </location>
    <ligand>
        <name>glycerol</name>
        <dbReference type="ChEBI" id="CHEBI:17754"/>
    </ligand>
</feature>
<gene>
    <name evidence="7 11" type="primary">glpK</name>
    <name evidence="11" type="ORF">LWF01_01955</name>
</gene>
<dbReference type="PROSITE" id="PS00445">
    <property type="entry name" value="FGGY_KINASES_2"/>
    <property type="match status" value="1"/>
</dbReference>
<accession>A0ABY8QU83</accession>
<feature type="binding site" evidence="7">
    <location>
        <position position="134"/>
    </location>
    <ligand>
        <name>sn-glycerol 3-phosphate</name>
        <dbReference type="ChEBI" id="CHEBI:57597"/>
    </ligand>
</feature>
<evidence type="ECO:0000256" key="1">
    <source>
        <dbReference type="ARBA" id="ARBA00009156"/>
    </source>
</evidence>
<comment type="pathway">
    <text evidence="7">Polyol metabolism; glycerol degradation via glycerol kinase pathway; sn-glycerol 3-phosphate from glycerol: step 1/1.</text>
</comment>
<dbReference type="NCBIfam" id="NF000756">
    <property type="entry name" value="PRK00047.1"/>
    <property type="match status" value="1"/>
</dbReference>
<evidence type="ECO:0000256" key="2">
    <source>
        <dbReference type="ARBA" id="ARBA00022679"/>
    </source>
</evidence>
<feature type="binding site" evidence="7">
    <location>
        <position position="312"/>
    </location>
    <ligand>
        <name>ATP</name>
        <dbReference type="ChEBI" id="CHEBI:30616"/>
    </ligand>
</feature>
<dbReference type="Pfam" id="PF02782">
    <property type="entry name" value="FGGY_C"/>
    <property type="match status" value="1"/>
</dbReference>
<evidence type="ECO:0000256" key="5">
    <source>
        <dbReference type="ARBA" id="ARBA00022798"/>
    </source>
</evidence>
<keyword evidence="4 7" id="KW-0418">Kinase</keyword>
<feature type="binding site" evidence="7">
    <location>
        <position position="417"/>
    </location>
    <ligand>
        <name>ADP</name>
        <dbReference type="ChEBI" id="CHEBI:456216"/>
    </ligand>
</feature>
<keyword evidence="3 7" id="KW-0547">Nucleotide-binding</keyword>
<dbReference type="InterPro" id="IPR018484">
    <property type="entry name" value="FGGY_N"/>
</dbReference>
<dbReference type="PIRSF" id="PIRSF000538">
    <property type="entry name" value="GlpK"/>
    <property type="match status" value="1"/>
</dbReference>
<feature type="binding site" evidence="7">
    <location>
        <position position="312"/>
    </location>
    <ligand>
        <name>ADP</name>
        <dbReference type="ChEBI" id="CHEBI:456216"/>
    </ligand>
</feature>
<dbReference type="CDD" id="cd07769">
    <property type="entry name" value="ASKHA_NBD_FGGY_GK"/>
    <property type="match status" value="1"/>
</dbReference>
<evidence type="ECO:0000256" key="4">
    <source>
        <dbReference type="ARBA" id="ARBA00022777"/>
    </source>
</evidence>
<dbReference type="PANTHER" id="PTHR10196:SF69">
    <property type="entry name" value="GLYCEROL KINASE"/>
    <property type="match status" value="1"/>
</dbReference>
<dbReference type="InterPro" id="IPR005999">
    <property type="entry name" value="Glycerol_kin"/>
</dbReference>
<feature type="binding site" evidence="7">
    <location>
        <position position="316"/>
    </location>
    <ligand>
        <name>ATP</name>
        <dbReference type="ChEBI" id="CHEBI:30616"/>
    </ligand>
</feature>
<feature type="binding site" evidence="7">
    <location>
        <position position="247"/>
    </location>
    <ligand>
        <name>glycerol</name>
        <dbReference type="ChEBI" id="CHEBI:17754"/>
    </ligand>
</feature>
<feature type="binding site" evidence="7">
    <location>
        <position position="246"/>
    </location>
    <ligand>
        <name>sn-glycerol 3-phosphate</name>
        <dbReference type="ChEBI" id="CHEBI:57597"/>
    </ligand>
</feature>
<dbReference type="RefSeq" id="WP_349639358.1">
    <property type="nucleotide sequence ID" value="NZ_CP090958.1"/>
</dbReference>
<dbReference type="InterPro" id="IPR000577">
    <property type="entry name" value="Carb_kinase_FGGY"/>
</dbReference>
<feature type="binding site" evidence="7">
    <location>
        <position position="134"/>
    </location>
    <ligand>
        <name>glycerol</name>
        <dbReference type="ChEBI" id="CHEBI:17754"/>
    </ligand>
</feature>
<evidence type="ECO:0000313" key="12">
    <source>
        <dbReference type="Proteomes" id="UP001209083"/>
    </source>
</evidence>
<dbReference type="SUPFAM" id="SSF53067">
    <property type="entry name" value="Actin-like ATPase domain"/>
    <property type="match status" value="2"/>
</dbReference>
<feature type="binding site" evidence="7">
    <location>
        <position position="83"/>
    </location>
    <ligand>
        <name>glycerol</name>
        <dbReference type="ChEBI" id="CHEBI:17754"/>
    </ligand>
</feature>
<comment type="function">
    <text evidence="7">Key enzyme in the regulation of glycerol uptake and metabolism. Catalyzes the phosphorylation of glycerol to yield sn-glycerol 3-phosphate.</text>
</comment>
<evidence type="ECO:0000256" key="7">
    <source>
        <dbReference type="HAMAP-Rule" id="MF_00186"/>
    </source>
</evidence>
<evidence type="ECO:0000259" key="10">
    <source>
        <dbReference type="Pfam" id="PF02782"/>
    </source>
</evidence>
<dbReference type="Proteomes" id="UP001209083">
    <property type="component" value="Chromosome"/>
</dbReference>
<feature type="binding site" evidence="7">
    <location>
        <position position="14"/>
    </location>
    <ligand>
        <name>ATP</name>
        <dbReference type="ChEBI" id="CHEBI:30616"/>
    </ligand>
</feature>
<feature type="binding site" evidence="7">
    <location>
        <position position="16"/>
    </location>
    <ligand>
        <name>ADP</name>
        <dbReference type="ChEBI" id="CHEBI:456216"/>
    </ligand>
</feature>